<dbReference type="PANTHER" id="PTHR13832:SF827">
    <property type="entry name" value="PROTEIN PHOSPHATASE 1L"/>
    <property type="match status" value="1"/>
</dbReference>
<dbReference type="InterPro" id="IPR015655">
    <property type="entry name" value="PP2C"/>
</dbReference>
<dbReference type="InterPro" id="IPR036457">
    <property type="entry name" value="PPM-type-like_dom_sf"/>
</dbReference>
<accession>K1SW21</accession>
<protein>
    <submittedName>
        <fullName evidence="2">Serine/threonine protein phosphatase</fullName>
    </submittedName>
</protein>
<proteinExistence type="predicted"/>
<feature type="non-terminal residue" evidence="2">
    <location>
        <position position="199"/>
    </location>
</feature>
<gene>
    <name evidence="2" type="ORF">OBE_08247</name>
</gene>
<dbReference type="EMBL" id="AJWZ01005685">
    <property type="protein sequence ID" value="EKC61903.1"/>
    <property type="molecule type" value="Genomic_DNA"/>
</dbReference>
<name>K1SW21_9ZZZZ</name>
<dbReference type="GO" id="GO:0004722">
    <property type="term" value="F:protein serine/threonine phosphatase activity"/>
    <property type="evidence" value="ECO:0007669"/>
    <property type="project" value="InterPro"/>
</dbReference>
<organism evidence="2">
    <name type="scientific">human gut metagenome</name>
    <dbReference type="NCBI Taxonomy" id="408170"/>
    <lineage>
        <taxon>unclassified sequences</taxon>
        <taxon>metagenomes</taxon>
        <taxon>organismal metagenomes</taxon>
    </lineage>
</organism>
<reference evidence="2" key="1">
    <citation type="journal article" date="2013" name="Environ. Microbiol.">
        <title>Microbiota from the distal guts of lean and obese adolescents exhibit partial functional redundancy besides clear differences in community structure.</title>
        <authorList>
            <person name="Ferrer M."/>
            <person name="Ruiz A."/>
            <person name="Lanza F."/>
            <person name="Haange S.B."/>
            <person name="Oberbach A."/>
            <person name="Till H."/>
            <person name="Bargiela R."/>
            <person name="Campoy C."/>
            <person name="Segura M.T."/>
            <person name="Richter M."/>
            <person name="von Bergen M."/>
            <person name="Seifert J."/>
            <person name="Suarez A."/>
        </authorList>
    </citation>
    <scope>NUCLEOTIDE SEQUENCE</scope>
</reference>
<dbReference type="SMART" id="SM00332">
    <property type="entry name" value="PP2Cc"/>
    <property type="match status" value="1"/>
</dbReference>
<dbReference type="InterPro" id="IPR001932">
    <property type="entry name" value="PPM-type_phosphatase-like_dom"/>
</dbReference>
<dbReference type="PROSITE" id="PS51746">
    <property type="entry name" value="PPM_2"/>
    <property type="match status" value="1"/>
</dbReference>
<evidence type="ECO:0000259" key="1">
    <source>
        <dbReference type="PROSITE" id="PS51746"/>
    </source>
</evidence>
<dbReference type="PANTHER" id="PTHR13832">
    <property type="entry name" value="PROTEIN PHOSPHATASE 2C"/>
    <property type="match status" value="1"/>
</dbReference>
<feature type="domain" description="PPM-type phosphatase" evidence="1">
    <location>
        <begin position="1"/>
        <end position="199"/>
    </location>
</feature>
<dbReference type="Gene3D" id="3.60.40.10">
    <property type="entry name" value="PPM-type phosphatase domain"/>
    <property type="match status" value="1"/>
</dbReference>
<dbReference type="CDD" id="cd00143">
    <property type="entry name" value="PP2Cc"/>
    <property type="match status" value="1"/>
</dbReference>
<comment type="caution">
    <text evidence="2">The sequence shown here is derived from an EMBL/GenBank/DDBJ whole genome shotgun (WGS) entry which is preliminary data.</text>
</comment>
<dbReference type="Pfam" id="PF00481">
    <property type="entry name" value="PP2C"/>
    <property type="match status" value="1"/>
</dbReference>
<dbReference type="AlphaFoldDB" id="K1SW21"/>
<sequence>MGSGRDNNEDNYYCNGTFKRDPAIPVAEAAAEQESRRLIYGVFDGMGGEANGEQAALLCAQTLHQCSSDEPFDALDFFRRANVAVCDMIAASGQIGGSTAATVHLTGNRAYCCNVGDSRIYLQRGGALQRISRDHTKYQEQLDAGAAAADAADNPDRHVLTQYLGMLGARQRLMPYFAASVPLAVGDRLLLCTDGLTGK</sequence>
<dbReference type="SUPFAM" id="SSF81606">
    <property type="entry name" value="PP2C-like"/>
    <property type="match status" value="1"/>
</dbReference>
<evidence type="ECO:0000313" key="2">
    <source>
        <dbReference type="EMBL" id="EKC61903.1"/>
    </source>
</evidence>